<evidence type="ECO:0000313" key="6">
    <source>
        <dbReference type="EMBL" id="PIQ69767.1"/>
    </source>
</evidence>
<comment type="similarity">
    <text evidence="1">Belongs to the universal ribosomal protein uL29 family.</text>
</comment>
<dbReference type="EMBL" id="PCVI01000063">
    <property type="protein sequence ID" value="PIQ69767.1"/>
    <property type="molecule type" value="Genomic_DNA"/>
</dbReference>
<evidence type="ECO:0000256" key="5">
    <source>
        <dbReference type="ARBA" id="ARBA00035476"/>
    </source>
</evidence>
<dbReference type="Proteomes" id="UP000231371">
    <property type="component" value="Unassembled WGS sequence"/>
</dbReference>
<dbReference type="GO" id="GO:1990904">
    <property type="term" value="C:ribonucleoprotein complex"/>
    <property type="evidence" value="ECO:0007669"/>
    <property type="project" value="UniProtKB-KW"/>
</dbReference>
<dbReference type="SUPFAM" id="SSF46561">
    <property type="entry name" value="Ribosomal protein L29 (L29p)"/>
    <property type="match status" value="1"/>
</dbReference>
<keyword evidence="2 6" id="KW-0689">Ribosomal protein</keyword>
<evidence type="ECO:0000313" key="7">
    <source>
        <dbReference type="Proteomes" id="UP000231371"/>
    </source>
</evidence>
<dbReference type="GO" id="GO:0003735">
    <property type="term" value="F:structural constituent of ribosome"/>
    <property type="evidence" value="ECO:0007669"/>
    <property type="project" value="InterPro"/>
</dbReference>
<dbReference type="Pfam" id="PF00831">
    <property type="entry name" value="Ribosomal_L29"/>
    <property type="match status" value="1"/>
</dbReference>
<evidence type="ECO:0000256" key="4">
    <source>
        <dbReference type="ARBA" id="ARBA00035204"/>
    </source>
</evidence>
<evidence type="ECO:0000256" key="1">
    <source>
        <dbReference type="ARBA" id="ARBA00009254"/>
    </source>
</evidence>
<gene>
    <name evidence="6" type="primary">rpmC</name>
    <name evidence="6" type="ORF">COV89_03965</name>
</gene>
<dbReference type="InterPro" id="IPR036049">
    <property type="entry name" value="Ribosomal_uL29_sf"/>
</dbReference>
<dbReference type="GO" id="GO:0006412">
    <property type="term" value="P:translation"/>
    <property type="evidence" value="ECO:0007669"/>
    <property type="project" value="InterPro"/>
</dbReference>
<dbReference type="Gene3D" id="1.10.287.310">
    <property type="match status" value="1"/>
</dbReference>
<dbReference type="NCBIfam" id="TIGR00012">
    <property type="entry name" value="L29"/>
    <property type="match status" value="1"/>
</dbReference>
<proteinExistence type="inferred from homology"/>
<evidence type="ECO:0000256" key="2">
    <source>
        <dbReference type="ARBA" id="ARBA00022980"/>
    </source>
</evidence>
<protein>
    <recommendedName>
        <fullName evidence="4">Large ribosomal subunit protein uL29</fullName>
    </recommendedName>
    <alternativeName>
        <fullName evidence="5">50S ribosomal protein L29</fullName>
    </alternativeName>
</protein>
<accession>A0A2H0KEW9</accession>
<dbReference type="InterPro" id="IPR001854">
    <property type="entry name" value="Ribosomal_uL29"/>
</dbReference>
<name>A0A2H0KEW9_9BACT</name>
<keyword evidence="3" id="KW-0687">Ribonucleoprotein</keyword>
<sequence>MKKKIKEELRNKSVPELEKEISGKEEELARGKMDLRVGKVKNTSAFRFMSDYLAVAKTILKEKQLKDI</sequence>
<dbReference type="AlphaFoldDB" id="A0A2H0KEW9"/>
<organism evidence="6 7">
    <name type="scientific">Candidatus Shapirobacteria bacterium CG11_big_fil_rev_8_21_14_0_20_40_12</name>
    <dbReference type="NCBI Taxonomy" id="1974889"/>
    <lineage>
        <taxon>Bacteria</taxon>
        <taxon>Candidatus Shapironibacteriota</taxon>
    </lineage>
</organism>
<comment type="caution">
    <text evidence="6">The sequence shown here is derived from an EMBL/GenBank/DDBJ whole genome shotgun (WGS) entry which is preliminary data.</text>
</comment>
<evidence type="ECO:0000256" key="3">
    <source>
        <dbReference type="ARBA" id="ARBA00023274"/>
    </source>
</evidence>
<reference evidence="6 7" key="1">
    <citation type="submission" date="2017-09" db="EMBL/GenBank/DDBJ databases">
        <title>Depth-based differentiation of microbial function through sediment-hosted aquifers and enrichment of novel symbionts in the deep terrestrial subsurface.</title>
        <authorList>
            <person name="Probst A.J."/>
            <person name="Ladd B."/>
            <person name="Jarett J.K."/>
            <person name="Geller-Mcgrath D.E."/>
            <person name="Sieber C.M."/>
            <person name="Emerson J.B."/>
            <person name="Anantharaman K."/>
            <person name="Thomas B.C."/>
            <person name="Malmstrom R."/>
            <person name="Stieglmeier M."/>
            <person name="Klingl A."/>
            <person name="Woyke T."/>
            <person name="Ryan C.M."/>
            <person name="Banfield J.F."/>
        </authorList>
    </citation>
    <scope>NUCLEOTIDE SEQUENCE [LARGE SCALE GENOMIC DNA]</scope>
    <source>
        <strain evidence="6">CG11_big_fil_rev_8_21_14_0_20_40_12</strain>
    </source>
</reference>
<dbReference type="GO" id="GO:0005840">
    <property type="term" value="C:ribosome"/>
    <property type="evidence" value="ECO:0007669"/>
    <property type="project" value="UniProtKB-KW"/>
</dbReference>